<organism evidence="1 2">
    <name type="scientific">Favolaschia claudopus</name>
    <dbReference type="NCBI Taxonomy" id="2862362"/>
    <lineage>
        <taxon>Eukaryota</taxon>
        <taxon>Fungi</taxon>
        <taxon>Dikarya</taxon>
        <taxon>Basidiomycota</taxon>
        <taxon>Agaricomycotina</taxon>
        <taxon>Agaricomycetes</taxon>
        <taxon>Agaricomycetidae</taxon>
        <taxon>Agaricales</taxon>
        <taxon>Marasmiineae</taxon>
        <taxon>Mycenaceae</taxon>
        <taxon>Favolaschia</taxon>
    </lineage>
</organism>
<reference evidence="1 2" key="1">
    <citation type="journal article" date="2024" name="J Genomics">
        <title>Draft genome sequencing and assembly of Favolaschia claudopus CIRM-BRFM 2984 isolated from oak limbs.</title>
        <authorList>
            <person name="Navarro D."/>
            <person name="Drula E."/>
            <person name="Chaduli D."/>
            <person name="Cazenave R."/>
            <person name="Ahrendt S."/>
            <person name="Wang J."/>
            <person name="Lipzen A."/>
            <person name="Daum C."/>
            <person name="Barry K."/>
            <person name="Grigoriev I.V."/>
            <person name="Favel A."/>
            <person name="Rosso M.N."/>
            <person name="Martin F."/>
        </authorList>
    </citation>
    <scope>NUCLEOTIDE SEQUENCE [LARGE SCALE GENOMIC DNA]</scope>
    <source>
        <strain evidence="1 2">CIRM-BRFM 2984</strain>
    </source>
</reference>
<dbReference type="SUPFAM" id="SSF52047">
    <property type="entry name" value="RNI-like"/>
    <property type="match status" value="1"/>
</dbReference>
<dbReference type="Gene3D" id="3.80.10.10">
    <property type="entry name" value="Ribonuclease Inhibitor"/>
    <property type="match status" value="1"/>
</dbReference>
<dbReference type="Proteomes" id="UP001362999">
    <property type="component" value="Unassembled WGS sequence"/>
</dbReference>
<protein>
    <recommendedName>
        <fullName evidence="3">F-box domain-containing protein</fullName>
    </recommendedName>
</protein>
<comment type="caution">
    <text evidence="1">The sequence shown here is derived from an EMBL/GenBank/DDBJ whole genome shotgun (WGS) entry which is preliminary data.</text>
</comment>
<evidence type="ECO:0000313" key="1">
    <source>
        <dbReference type="EMBL" id="KAK6988123.1"/>
    </source>
</evidence>
<accession>A0AAV9ZPS5</accession>
<name>A0AAV9ZPS5_9AGAR</name>
<dbReference type="InterPro" id="IPR032675">
    <property type="entry name" value="LRR_dom_sf"/>
</dbReference>
<dbReference type="EMBL" id="JAWWNJ010000126">
    <property type="protein sequence ID" value="KAK6988123.1"/>
    <property type="molecule type" value="Genomic_DNA"/>
</dbReference>
<keyword evidence="2" id="KW-1185">Reference proteome</keyword>
<sequence length="544" mass="62124">MPTPSHPDTIAVELVTRPLDCSAAPLRPTLDTLPADILQSIIKLLYDEWLDNVHPKFRSYPRFDHERCQGEYLLDLSLTCRNLRAQTMPLIFREVYNWESSRGTVWPKSLWPYLKIIHIRECTVRNPRKLDLSLETIHSLALMPSLTKATVRLDSSVPPALLHSLSLAPSLLRLEIHQARFDGEFPCSPLPFHTLETLLISSSGFRGGASQENVNHNKQAMNFGLLLHALSSRLTELRISGEFIPRTFPSIEWLYIRRLAITEHEPRHNVPVPELISNMPALRDLEVLYTLDTTRAAHVKGRFPSFHLGDQSGRILSDRCPLLSRVALGNVLPDDSIFAQLPGCLESLNLRAPVDPYRDAHMGFPRDAYCPFNEHTLPKALSHMQHLRDLTELCLDLDSFVKAPIIHHIGLILPQLEILEFRLPRYMFLDSPVCFNARDRDPAILLALNLFSRLLHLRITMHFQRMHSDPHYSREVTAQWFFRGVPTLRTVSYAMVGNIHTLGFDSGSWQTLDRRVLDFILPTPPPSPPPLQLSRTYPSVFPPD</sequence>
<dbReference type="AlphaFoldDB" id="A0AAV9ZPS5"/>
<proteinExistence type="predicted"/>
<evidence type="ECO:0008006" key="3">
    <source>
        <dbReference type="Google" id="ProtNLM"/>
    </source>
</evidence>
<gene>
    <name evidence="1" type="ORF">R3P38DRAFT_2661166</name>
</gene>
<evidence type="ECO:0000313" key="2">
    <source>
        <dbReference type="Proteomes" id="UP001362999"/>
    </source>
</evidence>